<dbReference type="HAMAP" id="MF_00648">
    <property type="entry name" value="Non_canon_purine_NTPase_YjjX"/>
    <property type="match status" value="1"/>
</dbReference>
<evidence type="ECO:0000256" key="9">
    <source>
        <dbReference type="ARBA" id="ARBA00048781"/>
    </source>
</evidence>
<keyword evidence="7 11" id="KW-0464">Manganese</keyword>
<dbReference type="Proteomes" id="UP000230707">
    <property type="component" value="Unassembled WGS sequence"/>
</dbReference>
<evidence type="ECO:0000256" key="4">
    <source>
        <dbReference type="ARBA" id="ARBA00022801"/>
    </source>
</evidence>
<accession>A0A2H0NHD0</accession>
<protein>
    <recommendedName>
        <fullName evidence="11">Probable inosine/xanthosine triphosphatase</fullName>
        <shortName evidence="11">ITPase/XTPase</shortName>
        <ecNumber evidence="11">3.6.1.73</ecNumber>
    </recommendedName>
    <alternativeName>
        <fullName evidence="11">Non-canonical purine NTP phosphatase</fullName>
    </alternativeName>
    <alternativeName>
        <fullName evidence="11">Non-standard purine NTP phosphatase</fullName>
    </alternativeName>
    <alternativeName>
        <fullName evidence="11">Nucleoside-triphosphate phosphatase</fullName>
        <shortName evidence="11">NTPase</shortName>
    </alternativeName>
</protein>
<dbReference type="EMBL" id="PCWS01000083">
    <property type="protein sequence ID" value="PIR08309.1"/>
    <property type="molecule type" value="Genomic_DNA"/>
</dbReference>
<comment type="caution">
    <text evidence="11">Lacks conserved residue(s) required for the propagation of feature annotation.</text>
</comment>
<keyword evidence="6 11" id="KW-0546">Nucleotide metabolism</keyword>
<dbReference type="AlphaFoldDB" id="A0A2H0NHD0"/>
<sequence length="194" mass="21870">MTRLLTKCFPSMIKKQLNDKTMKIIVGSSNPVKIKCVRKIFAKYFEKISVEGKKVESKVGRQPESEEETIKGARNRAKGIHTTDNPDFALGIEGGLEHIRKKYYAYAWICIRSKDRKESMGRTASYPLSFRMIDIIKKGKELGEANDIVFKTKKSKIGKGAIGSLSKGYLDRSGLLEQGVICALLPFINKDLYD</sequence>
<comment type="caution">
    <text evidence="13">The sequence shown here is derived from an EMBL/GenBank/DDBJ whole genome shotgun (WGS) entry which is preliminary data.</text>
</comment>
<dbReference type="InterPro" id="IPR050299">
    <property type="entry name" value="YjjX_NTPase"/>
</dbReference>
<keyword evidence="3 11" id="KW-0547">Nucleotide-binding</keyword>
<dbReference type="FunFam" id="3.90.950.10:FF:000002">
    <property type="entry name" value="Inosine/xanthosine triphosphatase"/>
    <property type="match status" value="1"/>
</dbReference>
<feature type="binding site" evidence="11">
    <location>
        <position position="56"/>
    </location>
    <ligand>
        <name>Mg(2+)</name>
        <dbReference type="ChEBI" id="CHEBI:18420"/>
    </ligand>
</feature>
<evidence type="ECO:0000256" key="7">
    <source>
        <dbReference type="ARBA" id="ARBA00023211"/>
    </source>
</evidence>
<evidence type="ECO:0000256" key="6">
    <source>
        <dbReference type="ARBA" id="ARBA00023080"/>
    </source>
</evidence>
<dbReference type="SUPFAM" id="SSF52972">
    <property type="entry name" value="ITPase-like"/>
    <property type="match status" value="1"/>
</dbReference>
<evidence type="ECO:0000256" key="10">
    <source>
        <dbReference type="ARBA" id="ARBA00060855"/>
    </source>
</evidence>
<comment type="catalytic activity">
    <reaction evidence="9 11">
        <text>XTP + H2O = XDP + phosphate + H(+)</text>
        <dbReference type="Rhea" id="RHEA:28406"/>
        <dbReference type="ChEBI" id="CHEBI:15377"/>
        <dbReference type="ChEBI" id="CHEBI:15378"/>
        <dbReference type="ChEBI" id="CHEBI:43474"/>
        <dbReference type="ChEBI" id="CHEBI:59884"/>
        <dbReference type="ChEBI" id="CHEBI:61314"/>
        <dbReference type="EC" id="3.6.1.73"/>
    </reaction>
</comment>
<dbReference type="Pfam" id="PF01931">
    <property type="entry name" value="NTPase_I-T"/>
    <property type="match status" value="1"/>
</dbReference>
<dbReference type="InterPro" id="IPR029001">
    <property type="entry name" value="ITPase-like_fam"/>
</dbReference>
<dbReference type="GO" id="GO:0009117">
    <property type="term" value="P:nucleotide metabolic process"/>
    <property type="evidence" value="ECO:0007669"/>
    <property type="project" value="UniProtKB-KW"/>
</dbReference>
<keyword evidence="4 11" id="KW-0378">Hydrolase</keyword>
<dbReference type="PANTHER" id="PTHR34699">
    <property type="match status" value="1"/>
</dbReference>
<keyword evidence="5 11" id="KW-0460">Magnesium</keyword>
<evidence type="ECO:0000256" key="1">
    <source>
        <dbReference type="ARBA" id="ARBA00001936"/>
    </source>
</evidence>
<reference evidence="13 14" key="1">
    <citation type="submission" date="2017-09" db="EMBL/GenBank/DDBJ databases">
        <title>Depth-based differentiation of microbial function through sediment-hosted aquifers and enrichment of novel symbionts in the deep terrestrial subsurface.</title>
        <authorList>
            <person name="Probst A.J."/>
            <person name="Ladd B."/>
            <person name="Jarett J.K."/>
            <person name="Geller-Mcgrath D.E."/>
            <person name="Sieber C.M."/>
            <person name="Emerson J.B."/>
            <person name="Anantharaman K."/>
            <person name="Thomas B.C."/>
            <person name="Malmstrom R."/>
            <person name="Stieglmeier M."/>
            <person name="Klingl A."/>
            <person name="Woyke T."/>
            <person name="Ryan C.M."/>
            <person name="Banfield J.F."/>
        </authorList>
    </citation>
    <scope>NUCLEOTIDE SEQUENCE [LARGE SCALE GENOMIC DNA]</scope>
    <source>
        <strain evidence="13">CG11_big_fil_rev_8_21_14_0_20_37_11</strain>
    </source>
</reference>
<comment type="cofactor">
    <cofactor evidence="1">
        <name>Mn(2+)</name>
        <dbReference type="ChEBI" id="CHEBI:29035"/>
    </cofactor>
</comment>
<evidence type="ECO:0000313" key="13">
    <source>
        <dbReference type="EMBL" id="PIR08309.1"/>
    </source>
</evidence>
<organism evidence="13 14">
    <name type="scientific">Candidatus Gottesmanbacteria bacterium CG11_big_fil_rev_8_21_14_0_20_37_11</name>
    <dbReference type="NCBI Taxonomy" id="1974575"/>
    <lineage>
        <taxon>Bacteria</taxon>
        <taxon>Candidatus Gottesmaniibacteriota</taxon>
    </lineage>
</organism>
<evidence type="ECO:0000259" key="12">
    <source>
        <dbReference type="Pfam" id="PF01931"/>
    </source>
</evidence>
<proteinExistence type="inferred from homology"/>
<evidence type="ECO:0000256" key="8">
    <source>
        <dbReference type="ARBA" id="ARBA00048174"/>
    </source>
</evidence>
<comment type="subunit">
    <text evidence="11">Homodimer.</text>
</comment>
<dbReference type="GO" id="GO:0000166">
    <property type="term" value="F:nucleotide binding"/>
    <property type="evidence" value="ECO:0007669"/>
    <property type="project" value="UniProtKB-KW"/>
</dbReference>
<dbReference type="GO" id="GO:0006772">
    <property type="term" value="P:thiamine metabolic process"/>
    <property type="evidence" value="ECO:0007669"/>
    <property type="project" value="TreeGrafter"/>
</dbReference>
<dbReference type="NCBIfam" id="TIGR00258">
    <property type="entry name" value="inosine/xanthosine triphosphatase"/>
    <property type="match status" value="1"/>
</dbReference>
<feature type="domain" description="Non-canonical purine NTP phosphatase/PRRC1" evidence="12">
    <location>
        <begin position="27"/>
        <end position="188"/>
    </location>
</feature>
<comment type="cofactor">
    <cofactor evidence="11">
        <name>Mg(2+)</name>
        <dbReference type="ChEBI" id="CHEBI:18420"/>
    </cofactor>
    <cofactor evidence="11">
        <name>Mn(2+)</name>
        <dbReference type="ChEBI" id="CHEBI:29035"/>
    </cofactor>
    <text evidence="11">Binds 1 divalent metal cation per subunit; can use either Mg(2+) or Mn(2+).</text>
</comment>
<dbReference type="GO" id="GO:0046872">
    <property type="term" value="F:metal ion binding"/>
    <property type="evidence" value="ECO:0007669"/>
    <property type="project" value="UniProtKB-KW"/>
</dbReference>
<gene>
    <name evidence="13" type="ORF">COV53_03650</name>
</gene>
<comment type="similarity">
    <text evidence="10 11">Belongs to the YjjX NTPase family.</text>
</comment>
<evidence type="ECO:0000256" key="11">
    <source>
        <dbReference type="HAMAP-Rule" id="MF_00648"/>
    </source>
</evidence>
<dbReference type="PANTHER" id="PTHR34699:SF2">
    <property type="entry name" value="NON-CANONICAL PURINE NTP PHOSPHATASE_PRRC1 DOMAIN-CONTAINING PROTEIN"/>
    <property type="match status" value="1"/>
</dbReference>
<keyword evidence="2 11" id="KW-0479">Metal-binding</keyword>
<evidence type="ECO:0000256" key="5">
    <source>
        <dbReference type="ARBA" id="ARBA00022842"/>
    </source>
</evidence>
<dbReference type="GO" id="GO:0103023">
    <property type="term" value="F:ITPase activity"/>
    <property type="evidence" value="ECO:0007669"/>
    <property type="project" value="UniProtKB-EC"/>
</dbReference>
<dbReference type="EC" id="3.6.1.73" evidence="11"/>
<evidence type="ECO:0000256" key="3">
    <source>
        <dbReference type="ARBA" id="ARBA00022741"/>
    </source>
</evidence>
<comment type="function">
    <text evidence="11">Phosphatase that hydrolyzes non-canonical purine nucleotides such as XTP and ITP to their respective diphosphate derivatives. Probably excludes non-canonical purines from DNA/RNA precursor pool, thus preventing their incorporation into DNA/RNA and avoiding chromosomal lesions.</text>
</comment>
<evidence type="ECO:0000256" key="2">
    <source>
        <dbReference type="ARBA" id="ARBA00022723"/>
    </source>
</evidence>
<feature type="binding site" evidence="11">
    <location>
        <begin position="28"/>
        <end position="33"/>
    </location>
    <ligand>
        <name>substrate</name>
    </ligand>
</feature>
<dbReference type="Gene3D" id="3.90.950.10">
    <property type="match status" value="1"/>
</dbReference>
<evidence type="ECO:0000313" key="14">
    <source>
        <dbReference type="Proteomes" id="UP000230707"/>
    </source>
</evidence>
<comment type="catalytic activity">
    <reaction evidence="8 11">
        <text>ITP + H2O = IDP + phosphate + H(+)</text>
        <dbReference type="Rhea" id="RHEA:28330"/>
        <dbReference type="ChEBI" id="CHEBI:15377"/>
        <dbReference type="ChEBI" id="CHEBI:15378"/>
        <dbReference type="ChEBI" id="CHEBI:43474"/>
        <dbReference type="ChEBI" id="CHEBI:58280"/>
        <dbReference type="ChEBI" id="CHEBI:61402"/>
        <dbReference type="EC" id="3.6.1.73"/>
    </reaction>
</comment>
<dbReference type="InterPro" id="IPR002786">
    <property type="entry name" value="Non_canon_purine_NTPase"/>
</dbReference>
<dbReference type="InterPro" id="IPR026533">
    <property type="entry name" value="NTPase/PRRC1"/>
</dbReference>
<name>A0A2H0NHD0_9BACT</name>